<evidence type="ECO:0000256" key="1">
    <source>
        <dbReference type="ARBA" id="ARBA00004167"/>
    </source>
</evidence>
<evidence type="ECO:0000256" key="9">
    <source>
        <dbReference type="SAM" id="Phobius"/>
    </source>
</evidence>
<evidence type="ECO:0000256" key="2">
    <source>
        <dbReference type="ARBA" id="ARBA00022448"/>
    </source>
</evidence>
<evidence type="ECO:0000256" key="5">
    <source>
        <dbReference type="ARBA" id="ARBA00022989"/>
    </source>
</evidence>
<evidence type="ECO:0000313" key="10">
    <source>
        <dbReference type="EMBL" id="TXF89517.1"/>
    </source>
</evidence>
<dbReference type="GO" id="GO:0016020">
    <property type="term" value="C:membrane"/>
    <property type="evidence" value="ECO:0007669"/>
    <property type="project" value="UniProtKB-ARBA"/>
</dbReference>
<evidence type="ECO:0000256" key="7">
    <source>
        <dbReference type="ARBA" id="ARBA00023136"/>
    </source>
</evidence>
<proteinExistence type="predicted"/>
<keyword evidence="7 9" id="KW-0472">Membrane</keyword>
<gene>
    <name evidence="10" type="ORF">FUA23_09945</name>
</gene>
<keyword evidence="11" id="KW-1185">Reference proteome</keyword>
<dbReference type="PANTHER" id="PTHR42982">
    <property type="entry name" value="SEC-INDEPENDENT PROTEIN TRANSLOCASE PROTEIN TATA"/>
    <property type="match status" value="1"/>
</dbReference>
<protein>
    <submittedName>
        <fullName evidence="10">Twin-arginine translocase TatA/TatE family subunit</fullName>
    </submittedName>
</protein>
<feature type="region of interest" description="Disordered" evidence="8">
    <location>
        <begin position="57"/>
        <end position="98"/>
    </location>
</feature>
<name>A0A5C7FVC0_9BACT</name>
<dbReference type="Proteomes" id="UP000321907">
    <property type="component" value="Unassembled WGS sequence"/>
</dbReference>
<dbReference type="GO" id="GO:0015031">
    <property type="term" value="P:protein transport"/>
    <property type="evidence" value="ECO:0007669"/>
    <property type="project" value="UniProtKB-KW"/>
</dbReference>
<evidence type="ECO:0000256" key="6">
    <source>
        <dbReference type="ARBA" id="ARBA00023010"/>
    </source>
</evidence>
<sequence>MFNSTFLFNFLGPEMIVIFFAILLLFGGKKIPELMKGIGKGIREFNTAKGTLEQELKAGMKEEEEREQREKDARELRELREREAKRQREEQFITREGK</sequence>
<dbReference type="PANTHER" id="PTHR42982:SF1">
    <property type="entry name" value="SEC-INDEPENDENT PROTEIN TRANSLOCASE PROTEIN TATA"/>
    <property type="match status" value="1"/>
</dbReference>
<dbReference type="AlphaFoldDB" id="A0A5C7FVC0"/>
<dbReference type="Pfam" id="PF02416">
    <property type="entry name" value="TatA_B_E"/>
    <property type="match status" value="1"/>
</dbReference>
<keyword evidence="2" id="KW-0813">Transport</keyword>
<dbReference type="EMBL" id="VOXD01000013">
    <property type="protein sequence ID" value="TXF89517.1"/>
    <property type="molecule type" value="Genomic_DNA"/>
</dbReference>
<keyword evidence="5 9" id="KW-1133">Transmembrane helix</keyword>
<reference evidence="10 11" key="1">
    <citation type="submission" date="2019-08" db="EMBL/GenBank/DDBJ databases">
        <title>Lewinella sp. strain SSH13 Genome sequencing and assembly.</title>
        <authorList>
            <person name="Kim I."/>
        </authorList>
    </citation>
    <scope>NUCLEOTIDE SEQUENCE [LARGE SCALE GENOMIC DNA]</scope>
    <source>
        <strain evidence="10 11">SSH13</strain>
    </source>
</reference>
<dbReference type="Gene3D" id="1.20.5.3310">
    <property type="match status" value="1"/>
</dbReference>
<feature type="transmembrane region" description="Helical" evidence="9">
    <location>
        <begin position="6"/>
        <end position="26"/>
    </location>
</feature>
<dbReference type="InterPro" id="IPR003369">
    <property type="entry name" value="TatA/B/E"/>
</dbReference>
<comment type="caution">
    <text evidence="10">The sequence shown here is derived from an EMBL/GenBank/DDBJ whole genome shotgun (WGS) entry which is preliminary data.</text>
</comment>
<dbReference type="OrthoDB" id="9812812at2"/>
<evidence type="ECO:0000313" key="11">
    <source>
        <dbReference type="Proteomes" id="UP000321907"/>
    </source>
</evidence>
<keyword evidence="6" id="KW-0811">Translocation</keyword>
<evidence type="ECO:0000256" key="8">
    <source>
        <dbReference type="SAM" id="MobiDB-lite"/>
    </source>
</evidence>
<evidence type="ECO:0000256" key="3">
    <source>
        <dbReference type="ARBA" id="ARBA00022692"/>
    </source>
</evidence>
<comment type="subcellular location">
    <subcellularLocation>
        <location evidence="1">Membrane</location>
        <topology evidence="1">Single-pass membrane protein</topology>
    </subcellularLocation>
</comment>
<keyword evidence="3 9" id="KW-0812">Transmembrane</keyword>
<organism evidence="10 11">
    <name type="scientific">Neolewinella aurantiaca</name>
    <dbReference type="NCBI Taxonomy" id="2602767"/>
    <lineage>
        <taxon>Bacteria</taxon>
        <taxon>Pseudomonadati</taxon>
        <taxon>Bacteroidota</taxon>
        <taxon>Saprospiria</taxon>
        <taxon>Saprospirales</taxon>
        <taxon>Lewinellaceae</taxon>
        <taxon>Neolewinella</taxon>
    </lineage>
</organism>
<accession>A0A5C7FVC0</accession>
<dbReference type="RefSeq" id="WP_147930591.1">
    <property type="nucleotide sequence ID" value="NZ_VOXD01000013.1"/>
</dbReference>
<evidence type="ECO:0000256" key="4">
    <source>
        <dbReference type="ARBA" id="ARBA00022927"/>
    </source>
</evidence>
<keyword evidence="4" id="KW-0653">Protein transport</keyword>